<name>A0A6G1EJF9_9ORYZ</name>
<gene>
    <name evidence="1" type="ORF">E2562_015008</name>
</gene>
<proteinExistence type="predicted"/>
<dbReference type="Proteomes" id="UP000479710">
    <property type="component" value="Unassembled WGS sequence"/>
</dbReference>
<evidence type="ECO:0000313" key="2">
    <source>
        <dbReference type="Proteomes" id="UP000479710"/>
    </source>
</evidence>
<keyword evidence="2" id="KW-1185">Reference proteome</keyword>
<accession>A0A6G1EJF9</accession>
<dbReference type="Gene3D" id="3.30.830.10">
    <property type="entry name" value="Metalloenzyme, LuxS/M16 peptidase-like"/>
    <property type="match status" value="1"/>
</dbReference>
<protein>
    <recommendedName>
        <fullName evidence="3">Peptidase M16 N-terminal domain-containing protein</fullName>
    </recommendedName>
</protein>
<evidence type="ECO:0000313" key="1">
    <source>
        <dbReference type="EMBL" id="KAF0924938.1"/>
    </source>
</evidence>
<dbReference type="EMBL" id="SPHZ02000003">
    <property type="protein sequence ID" value="KAF0924938.1"/>
    <property type="molecule type" value="Genomic_DNA"/>
</dbReference>
<reference evidence="1 2" key="1">
    <citation type="submission" date="2019-11" db="EMBL/GenBank/DDBJ databases">
        <title>Whole genome sequence of Oryza granulata.</title>
        <authorList>
            <person name="Li W."/>
        </authorList>
    </citation>
    <scope>NUCLEOTIDE SEQUENCE [LARGE SCALE GENOMIC DNA]</scope>
    <source>
        <strain evidence="2">cv. Menghai</strain>
        <tissue evidence="1">Leaf</tissue>
    </source>
</reference>
<dbReference type="OrthoDB" id="1742408at2759"/>
<dbReference type="AlphaFoldDB" id="A0A6G1EJF9"/>
<comment type="caution">
    <text evidence="1">The sequence shown here is derived from an EMBL/GenBank/DDBJ whole genome shotgun (WGS) entry which is preliminary data.</text>
</comment>
<sequence>MLRRRGKQGGTCGGGDWCGIDGSAVALEVEEIGAVLRQRDGRMARRRACGGSATAIRGGALDGEAEEVTLRRRGRRGGTCGGGDWCGGGGGAMVAGTMEAARVWWKTRCWGRGIGQDFVRIRMAASMNVHVGSFYDPDGLEGLSHLLCYYLKLSEYSDIGFAKFFVNPVITPMTLCKLFIVLVHPDPASIPMF</sequence>
<organism evidence="1 2">
    <name type="scientific">Oryza meyeriana var. granulata</name>
    <dbReference type="NCBI Taxonomy" id="110450"/>
    <lineage>
        <taxon>Eukaryota</taxon>
        <taxon>Viridiplantae</taxon>
        <taxon>Streptophyta</taxon>
        <taxon>Embryophyta</taxon>
        <taxon>Tracheophyta</taxon>
        <taxon>Spermatophyta</taxon>
        <taxon>Magnoliopsida</taxon>
        <taxon>Liliopsida</taxon>
        <taxon>Poales</taxon>
        <taxon>Poaceae</taxon>
        <taxon>BOP clade</taxon>
        <taxon>Oryzoideae</taxon>
        <taxon>Oryzeae</taxon>
        <taxon>Oryzinae</taxon>
        <taxon>Oryza</taxon>
        <taxon>Oryza meyeriana</taxon>
    </lineage>
</organism>
<evidence type="ECO:0008006" key="3">
    <source>
        <dbReference type="Google" id="ProtNLM"/>
    </source>
</evidence>